<accession>A0AAN9VLA9</accession>
<dbReference type="AlphaFoldDB" id="A0AAN9VLA9"/>
<feature type="compositionally biased region" description="Polar residues" evidence="1">
    <location>
        <begin position="1"/>
        <end position="22"/>
    </location>
</feature>
<comment type="caution">
    <text evidence="2">The sequence shown here is derived from an EMBL/GenBank/DDBJ whole genome shotgun (WGS) entry which is preliminary data.</text>
</comment>
<sequence length="221" mass="23816">MQMSNFQHSPSPTTAHTQTPIQTCRPRQHHSRVSSSSHGLRLLSDRPCSAFYYLKNATTVNKGPVRQDPVTLTSSAHVQQLKTQSGDVFADQTRYKSTATDACSTSCLRAMHSRKRQFSVHDGRRSSWMTPPGGGAEAGCPEAMYNRKASRRGAAKGWGQGARGGAVGAGGAGRGGAGRAERARWDGATRTERRRGGSVFLGRASRAITAKRHCHSLPAKK</sequence>
<feature type="compositionally biased region" description="Gly residues" evidence="1">
    <location>
        <begin position="156"/>
        <end position="178"/>
    </location>
</feature>
<keyword evidence="3" id="KW-1185">Reference proteome</keyword>
<evidence type="ECO:0000313" key="3">
    <source>
        <dbReference type="Proteomes" id="UP001378592"/>
    </source>
</evidence>
<evidence type="ECO:0000313" key="2">
    <source>
        <dbReference type="EMBL" id="KAK7792462.1"/>
    </source>
</evidence>
<dbReference type="Proteomes" id="UP001378592">
    <property type="component" value="Unassembled WGS sequence"/>
</dbReference>
<feature type="region of interest" description="Disordered" evidence="1">
    <location>
        <begin position="1"/>
        <end position="39"/>
    </location>
</feature>
<evidence type="ECO:0000256" key="1">
    <source>
        <dbReference type="SAM" id="MobiDB-lite"/>
    </source>
</evidence>
<protein>
    <submittedName>
        <fullName evidence="2">Uncharacterized protein</fullName>
    </submittedName>
</protein>
<organism evidence="2 3">
    <name type="scientific">Gryllus longicercus</name>
    <dbReference type="NCBI Taxonomy" id="2509291"/>
    <lineage>
        <taxon>Eukaryota</taxon>
        <taxon>Metazoa</taxon>
        <taxon>Ecdysozoa</taxon>
        <taxon>Arthropoda</taxon>
        <taxon>Hexapoda</taxon>
        <taxon>Insecta</taxon>
        <taxon>Pterygota</taxon>
        <taxon>Neoptera</taxon>
        <taxon>Polyneoptera</taxon>
        <taxon>Orthoptera</taxon>
        <taxon>Ensifera</taxon>
        <taxon>Gryllidea</taxon>
        <taxon>Grylloidea</taxon>
        <taxon>Gryllidae</taxon>
        <taxon>Gryllinae</taxon>
        <taxon>Gryllus</taxon>
    </lineage>
</organism>
<proteinExistence type="predicted"/>
<name>A0AAN9VLA9_9ORTH</name>
<gene>
    <name evidence="2" type="ORF">R5R35_013854</name>
</gene>
<feature type="compositionally biased region" description="Basic and acidic residues" evidence="1">
    <location>
        <begin position="179"/>
        <end position="195"/>
    </location>
</feature>
<dbReference type="EMBL" id="JAZDUA010000446">
    <property type="protein sequence ID" value="KAK7792462.1"/>
    <property type="molecule type" value="Genomic_DNA"/>
</dbReference>
<reference evidence="2 3" key="1">
    <citation type="submission" date="2024-03" db="EMBL/GenBank/DDBJ databases">
        <title>The genome assembly and annotation of the cricket Gryllus longicercus Weissman &amp; Gray.</title>
        <authorList>
            <person name="Szrajer S."/>
            <person name="Gray D."/>
            <person name="Ylla G."/>
        </authorList>
    </citation>
    <scope>NUCLEOTIDE SEQUENCE [LARGE SCALE GENOMIC DNA]</scope>
    <source>
        <strain evidence="2">DAG 2021-001</strain>
        <tissue evidence="2">Whole body minus gut</tissue>
    </source>
</reference>
<feature type="region of interest" description="Disordered" evidence="1">
    <location>
        <begin position="155"/>
        <end position="204"/>
    </location>
</feature>